<dbReference type="Pfam" id="PF07980">
    <property type="entry name" value="SusD_RagB"/>
    <property type="match status" value="1"/>
</dbReference>
<comment type="subcellular location">
    <subcellularLocation>
        <location evidence="1">Cell outer membrane</location>
    </subcellularLocation>
</comment>
<evidence type="ECO:0000259" key="7">
    <source>
        <dbReference type="Pfam" id="PF14322"/>
    </source>
</evidence>
<evidence type="ECO:0000256" key="5">
    <source>
        <dbReference type="ARBA" id="ARBA00023237"/>
    </source>
</evidence>
<feature type="domain" description="SusD-like N-terminal" evidence="7">
    <location>
        <begin position="29"/>
        <end position="239"/>
    </location>
</feature>
<gene>
    <name evidence="8" type="ORF">F0475_00400</name>
</gene>
<dbReference type="InterPro" id="IPR033985">
    <property type="entry name" value="SusD-like_N"/>
</dbReference>
<keyword evidence="9" id="KW-1185">Reference proteome</keyword>
<sequence>MMLIMKSRKIAKYFAIGLLTLSATTSCSDYLDKEPDTELDMKTVFTNRDKVYRMLSYVYNIIHTPDKFALTEDGYEVFADDLTPSRRWEQWSWDQTIPKLFGQWTINSSWRGNLWGDMPKYIRHGYIMENMLHALPDQDLPQREVDNIKNELKFLTAYGWWQAAEAYGGIPFKPDYITPSDFTLSELMVGQSKFDDIVDYCDKQMLEAANALPATYADPSKYGRITKVMALTVRARMLLFAASPLVNGNSWYNNYKNKNGKLIFNQTYDPNKWKKAAEACKLCIDEAEKAGYELYKEYNDDGSIDPFMSTYNVHIKRWSEGNHEITFPVTKHNAYKDITGLLNWCSVREVGGGNGLGVYQGLVDAFFAKNGLPISDPNSNYREEGFSTVTDTRNTKWEYGTGHMGEVTAPHTYNMYCNREPRFYNAVTYNGAWLTYVGRKADMLYNHTDNVRSSSPHDAPQNGYLLRKAINLTDNVKTGKITDRQGFIYRLAFTYLDYAEAENEAFDDPAARSSALVYLNRIRERAGVRQYTFDNVSLQDDKCIHIDNSQAALRKVIRAERRVELCFEDNRWYDIRRWKDAENLPEMIGDGYGMNSLGGDEASFYKRTVFQHRIWKRQYYWMPVYIDEYEKNPNLVQGPFWESE</sequence>
<feature type="domain" description="RagB/SusD" evidence="6">
    <location>
        <begin position="350"/>
        <end position="641"/>
    </location>
</feature>
<proteinExistence type="inferred from homology"/>
<keyword evidence="3" id="KW-0732">Signal</keyword>
<evidence type="ECO:0000259" key="6">
    <source>
        <dbReference type="Pfam" id="PF07980"/>
    </source>
</evidence>
<dbReference type="Proteomes" id="UP000482295">
    <property type="component" value="Unassembled WGS sequence"/>
</dbReference>
<name>A0A7C9HCN7_9BACT</name>
<dbReference type="AlphaFoldDB" id="A0A7C9HCN7"/>
<dbReference type="Gene3D" id="1.25.40.390">
    <property type="match status" value="1"/>
</dbReference>
<evidence type="ECO:0000256" key="4">
    <source>
        <dbReference type="ARBA" id="ARBA00023136"/>
    </source>
</evidence>
<dbReference type="InterPro" id="IPR012944">
    <property type="entry name" value="SusD_RagB_dom"/>
</dbReference>
<dbReference type="SUPFAM" id="SSF48452">
    <property type="entry name" value="TPR-like"/>
    <property type="match status" value="1"/>
</dbReference>
<evidence type="ECO:0000256" key="1">
    <source>
        <dbReference type="ARBA" id="ARBA00004442"/>
    </source>
</evidence>
<protein>
    <submittedName>
        <fullName evidence="8">RagB/SusD family nutrient uptake outer membrane protein</fullName>
    </submittedName>
</protein>
<dbReference type="Pfam" id="PF14322">
    <property type="entry name" value="SusD-like_3"/>
    <property type="match status" value="1"/>
</dbReference>
<reference evidence="8 9" key="1">
    <citation type="submission" date="2019-09" db="EMBL/GenBank/DDBJ databases">
        <title>Prevotella A2879 sp. nov., isolated from an abscess of a patient.</title>
        <authorList>
            <person name="Buhl M."/>
            <person name="Oberhettinger P."/>
        </authorList>
    </citation>
    <scope>NUCLEOTIDE SEQUENCE [LARGE SCALE GENOMIC DNA]</scope>
    <source>
        <strain evidence="8 9">A2879</strain>
    </source>
</reference>
<evidence type="ECO:0000313" key="8">
    <source>
        <dbReference type="EMBL" id="MUL26810.1"/>
    </source>
</evidence>
<dbReference type="InterPro" id="IPR011990">
    <property type="entry name" value="TPR-like_helical_dom_sf"/>
</dbReference>
<comment type="similarity">
    <text evidence="2">Belongs to the SusD family.</text>
</comment>
<comment type="caution">
    <text evidence="8">The sequence shown here is derived from an EMBL/GenBank/DDBJ whole genome shotgun (WGS) entry which is preliminary data.</text>
</comment>
<accession>A0A7C9HCN7</accession>
<dbReference type="PROSITE" id="PS51257">
    <property type="entry name" value="PROKAR_LIPOPROTEIN"/>
    <property type="match status" value="1"/>
</dbReference>
<dbReference type="EMBL" id="VVIQ01000001">
    <property type="protein sequence ID" value="MUL26810.1"/>
    <property type="molecule type" value="Genomic_DNA"/>
</dbReference>
<organism evidence="8 9">
    <name type="scientific">Prevotella vespertina</name>
    <dbReference type="NCBI Taxonomy" id="2608404"/>
    <lineage>
        <taxon>Bacteria</taxon>
        <taxon>Pseudomonadati</taxon>
        <taxon>Bacteroidota</taxon>
        <taxon>Bacteroidia</taxon>
        <taxon>Bacteroidales</taxon>
        <taxon>Prevotellaceae</taxon>
        <taxon>Prevotella</taxon>
    </lineage>
</organism>
<keyword evidence="4" id="KW-0472">Membrane</keyword>
<keyword evidence="5" id="KW-0998">Cell outer membrane</keyword>
<evidence type="ECO:0000256" key="2">
    <source>
        <dbReference type="ARBA" id="ARBA00006275"/>
    </source>
</evidence>
<dbReference type="GO" id="GO:0009279">
    <property type="term" value="C:cell outer membrane"/>
    <property type="evidence" value="ECO:0007669"/>
    <property type="project" value="UniProtKB-SubCell"/>
</dbReference>
<evidence type="ECO:0000256" key="3">
    <source>
        <dbReference type="ARBA" id="ARBA00022729"/>
    </source>
</evidence>
<evidence type="ECO:0000313" key="9">
    <source>
        <dbReference type="Proteomes" id="UP000482295"/>
    </source>
</evidence>